<keyword evidence="3" id="KW-1185">Reference proteome</keyword>
<evidence type="ECO:0000313" key="3">
    <source>
        <dbReference type="Proteomes" id="UP000324222"/>
    </source>
</evidence>
<evidence type="ECO:0000256" key="1">
    <source>
        <dbReference type="SAM" id="Phobius"/>
    </source>
</evidence>
<organism evidence="2 3">
    <name type="scientific">Portunus trituberculatus</name>
    <name type="common">Swimming crab</name>
    <name type="synonym">Neptunus trituberculatus</name>
    <dbReference type="NCBI Taxonomy" id="210409"/>
    <lineage>
        <taxon>Eukaryota</taxon>
        <taxon>Metazoa</taxon>
        <taxon>Ecdysozoa</taxon>
        <taxon>Arthropoda</taxon>
        <taxon>Crustacea</taxon>
        <taxon>Multicrustacea</taxon>
        <taxon>Malacostraca</taxon>
        <taxon>Eumalacostraca</taxon>
        <taxon>Eucarida</taxon>
        <taxon>Decapoda</taxon>
        <taxon>Pleocyemata</taxon>
        <taxon>Brachyura</taxon>
        <taxon>Eubrachyura</taxon>
        <taxon>Portunoidea</taxon>
        <taxon>Portunidae</taxon>
        <taxon>Portuninae</taxon>
        <taxon>Portunus</taxon>
    </lineage>
</organism>
<keyword evidence="1" id="KW-0472">Membrane</keyword>
<name>A0A5B7FE84_PORTR</name>
<feature type="transmembrane region" description="Helical" evidence="1">
    <location>
        <begin position="20"/>
        <end position="38"/>
    </location>
</feature>
<protein>
    <submittedName>
        <fullName evidence="2">Uncharacterized protein</fullName>
    </submittedName>
</protein>
<dbReference type="Proteomes" id="UP000324222">
    <property type="component" value="Unassembled WGS sequence"/>
</dbReference>
<proteinExistence type="predicted"/>
<comment type="caution">
    <text evidence="2">The sequence shown here is derived from an EMBL/GenBank/DDBJ whole genome shotgun (WGS) entry which is preliminary data.</text>
</comment>
<gene>
    <name evidence="2" type="ORF">E2C01_039233</name>
</gene>
<dbReference type="AlphaFoldDB" id="A0A5B7FE84"/>
<accession>A0A5B7FE84</accession>
<evidence type="ECO:0000313" key="2">
    <source>
        <dbReference type="EMBL" id="MPC45531.1"/>
    </source>
</evidence>
<reference evidence="2 3" key="1">
    <citation type="submission" date="2019-05" db="EMBL/GenBank/DDBJ databases">
        <title>Another draft genome of Portunus trituberculatus and its Hox gene families provides insights of decapod evolution.</title>
        <authorList>
            <person name="Jeong J.-H."/>
            <person name="Song I."/>
            <person name="Kim S."/>
            <person name="Choi T."/>
            <person name="Kim D."/>
            <person name="Ryu S."/>
            <person name="Kim W."/>
        </authorList>
    </citation>
    <scope>NUCLEOTIDE SEQUENCE [LARGE SCALE GENOMIC DNA]</scope>
    <source>
        <tissue evidence="2">Muscle</tissue>
    </source>
</reference>
<sequence>MALPTPTHPPSLQNIPSHGQVALLSSLCCYPLFFVGLLRSQPLICILSYFSNPFSGSAKVEVHLAFLPLPVEGT</sequence>
<dbReference type="EMBL" id="VSRR010006771">
    <property type="protein sequence ID" value="MPC45531.1"/>
    <property type="molecule type" value="Genomic_DNA"/>
</dbReference>
<keyword evidence="1" id="KW-1133">Transmembrane helix</keyword>
<keyword evidence="1" id="KW-0812">Transmembrane</keyword>